<dbReference type="STRING" id="62324.A0A182RGT8"/>
<dbReference type="Pfam" id="PF11901">
    <property type="entry name" value="DM9"/>
    <property type="match status" value="1"/>
</dbReference>
<name>A0A182RGT8_ANOFN</name>
<organism evidence="1">
    <name type="scientific">Anopheles funestus</name>
    <name type="common">African malaria mosquito</name>
    <dbReference type="NCBI Taxonomy" id="62324"/>
    <lineage>
        <taxon>Eukaryota</taxon>
        <taxon>Metazoa</taxon>
        <taxon>Ecdysozoa</taxon>
        <taxon>Arthropoda</taxon>
        <taxon>Hexapoda</taxon>
        <taxon>Insecta</taxon>
        <taxon>Pterygota</taxon>
        <taxon>Neoptera</taxon>
        <taxon>Endopterygota</taxon>
        <taxon>Diptera</taxon>
        <taxon>Nematocera</taxon>
        <taxon>Culicoidea</taxon>
        <taxon>Culicidae</taxon>
        <taxon>Anophelinae</taxon>
        <taxon>Anopheles</taxon>
    </lineage>
</organism>
<evidence type="ECO:0000313" key="1">
    <source>
        <dbReference type="EnsemblMetazoa" id="AFUN005447-PA"/>
    </source>
</evidence>
<sequence length="132" mass="14767">MVRVGVDCDGMKIYVGRAFHKGDMLPAKVIPRNKVAYVSYNGIEIAKKDFEVLRNGSFEWINASKGAVPRTAIRIGQTSRGEPLYMGRANYKYSQTPGKVQQSHGCCYLPFNGTEVSVTDYEVLCVRFCCEN</sequence>
<reference evidence="1" key="1">
    <citation type="submission" date="2020-05" db="UniProtKB">
        <authorList>
            <consortium name="EnsemblMetazoa"/>
        </authorList>
    </citation>
    <scope>IDENTIFICATION</scope>
    <source>
        <strain evidence="1">FUMOZ</strain>
    </source>
</reference>
<dbReference type="AlphaFoldDB" id="A0A182RGT8"/>
<dbReference type="SMART" id="SM00696">
    <property type="entry name" value="DM9"/>
    <property type="match status" value="2"/>
</dbReference>
<proteinExistence type="predicted"/>
<dbReference type="InterPro" id="IPR006616">
    <property type="entry name" value="DM9_repeat"/>
</dbReference>
<dbReference type="PANTHER" id="PTHR31649">
    <property type="entry name" value="AGAP009604-PA"/>
    <property type="match status" value="1"/>
</dbReference>
<dbReference type="EnsemblMetazoa" id="AFUN005447-RA">
    <property type="protein sequence ID" value="AFUN005447-PA"/>
    <property type="gene ID" value="AFUN005447"/>
</dbReference>
<accession>A0A182RGT8</accession>
<protein>
    <submittedName>
        <fullName evidence="1">DUF3421 domain-containing protein</fullName>
    </submittedName>
</protein>
<dbReference type="VEuPathDB" id="VectorBase:AFUN2_012516"/>
<dbReference type="VEuPathDB" id="VectorBase:AFUN005447"/>
<dbReference type="PANTHER" id="PTHR31649:SF10">
    <property type="entry name" value="IP19903P-RELATED"/>
    <property type="match status" value="1"/>
</dbReference>